<evidence type="ECO:0000313" key="1">
    <source>
        <dbReference type="EMBL" id="KAJ0045607.1"/>
    </source>
</evidence>
<dbReference type="Proteomes" id="UP001163603">
    <property type="component" value="Chromosome 3"/>
</dbReference>
<dbReference type="EMBL" id="CM047738">
    <property type="protein sequence ID" value="KAJ0045607.1"/>
    <property type="molecule type" value="Genomic_DNA"/>
</dbReference>
<evidence type="ECO:0000313" key="2">
    <source>
        <dbReference type="Proteomes" id="UP001163603"/>
    </source>
</evidence>
<keyword evidence="2" id="KW-1185">Reference proteome</keyword>
<gene>
    <name evidence="1" type="ORF">Pint_04264</name>
</gene>
<proteinExistence type="predicted"/>
<protein>
    <submittedName>
        <fullName evidence="1">Uncharacterized protein</fullName>
    </submittedName>
</protein>
<comment type="caution">
    <text evidence="1">The sequence shown here is derived from an EMBL/GenBank/DDBJ whole genome shotgun (WGS) entry which is preliminary data.</text>
</comment>
<accession>A0ACC0Z3X0</accession>
<name>A0ACC0Z3X0_9ROSI</name>
<sequence length="414" mass="47042">MKNFIRFQSNCNALKKQMKSLTDLQNKVKEEVDSAYTQIIEWLREVQQFTLELAHTARIVNNGWFFNFREKCRLSRKMARMFKEVERLLKAGNLASQMVGLNYLAKILEHIPGPSIESQSTASKTLAKIMNLLNDDNVLRIGVWGMGGVGKTILVKNLNDNLKNSSSAQQFGMVIWATVSKEMDLKRIQVQIAERLNLKVQMGESVDILAIQLHERLQQVHIYLLILDDVWEAIDLDCIDIPQPKTNADSKIILTSCSQEVCRDMKTDEEVKLETVNDEAWQLFSRNVGEVSELVNCWLAKGGDREGTVKMHDVVGDVAIWISSSMKDGYRSLVWSGTGLALISEAKMSESLKRVSFMNNRLRKLPDLRIHYPQTFTLLLQGNLSLKIIPDGFLQAFQSLNILNISEARILSLP</sequence>
<reference evidence="2" key="1">
    <citation type="journal article" date="2023" name="G3 (Bethesda)">
        <title>Genome assembly and association tests identify interacting loci associated with vigor, precocity, and sex in interspecific pistachio rootstocks.</title>
        <authorList>
            <person name="Palmer W."/>
            <person name="Jacygrad E."/>
            <person name="Sagayaradj S."/>
            <person name="Cavanaugh K."/>
            <person name="Han R."/>
            <person name="Bertier L."/>
            <person name="Beede B."/>
            <person name="Kafkas S."/>
            <person name="Golino D."/>
            <person name="Preece J."/>
            <person name="Michelmore R."/>
        </authorList>
    </citation>
    <scope>NUCLEOTIDE SEQUENCE [LARGE SCALE GENOMIC DNA]</scope>
</reference>
<organism evidence="1 2">
    <name type="scientific">Pistacia integerrima</name>
    <dbReference type="NCBI Taxonomy" id="434235"/>
    <lineage>
        <taxon>Eukaryota</taxon>
        <taxon>Viridiplantae</taxon>
        <taxon>Streptophyta</taxon>
        <taxon>Embryophyta</taxon>
        <taxon>Tracheophyta</taxon>
        <taxon>Spermatophyta</taxon>
        <taxon>Magnoliopsida</taxon>
        <taxon>eudicotyledons</taxon>
        <taxon>Gunneridae</taxon>
        <taxon>Pentapetalae</taxon>
        <taxon>rosids</taxon>
        <taxon>malvids</taxon>
        <taxon>Sapindales</taxon>
        <taxon>Anacardiaceae</taxon>
        <taxon>Pistacia</taxon>
    </lineage>
</organism>